<dbReference type="InterPro" id="IPR031631">
    <property type="entry name" value="Glyco_hydro_63N"/>
</dbReference>
<dbReference type="InterPro" id="IPR031335">
    <property type="entry name" value="Glyco_hydro_63_C"/>
</dbReference>
<feature type="domain" description="THAP-type" evidence="22">
    <location>
        <begin position="88"/>
        <end position="180"/>
    </location>
</feature>
<evidence type="ECO:0000313" key="23">
    <source>
        <dbReference type="EMBL" id="KAK4882093.1"/>
    </source>
</evidence>
<sequence>MSKCNANQAKNVLSKIPDLIQGSSGLTQLGVGALSGWFTGYLTMKVGKSAAVVAGGGIIVAQLAYSQGVGGVDWNKIREKARETHEKLNKTKVIANARHFSHTNTYFAAGFVGGFLIGVALTDEIRCKKWIRNCHRPDLMQKDAKYCYNQLRMCSSHFEDRTFSSLMKNRLKRDAVPTIFEVVLLGISEPQGDLFSRSTQEPNQLMSNSTIESETNSTIMEVQPTCSFHSSDLATTPAKSTKDVLSQTSAILTANVSRKKKLIKTMARQRRSQAISGAECKNSKDKGTNSSSSNGSNPPKTQQKKQTILSYWKHFIGFICFGIAVGVGYMGYLETRVNTPYDDKKMVVKSGLDIPDRFWGTYRPGVYFGLKTRDPYSLVTGLMWYFPRRLKPGGDGIRHWCEQGDGLEKYGWLEHDGSSFGIQEIHDSPFILTTSFVKRLGGNHGGDWTARISVNVKAGFENVRHEEVSLLWYTALDENSKGFLKPSSTGSYLTGVRGGTPGLGEFTIKMFNFSGTVDHESYLSTVAPGLHLLRETVISSLRLAQDRPNAPNKVVLAGELLPTTGGVKVQPNFIATQVTGKVPFTLDVVFESGSFGTRQNTLSGQIYTDALAWHRTRFTQRFEDTFSLKGKGYDVKDINFAQAALSNMVGGIGYFYGTSRVQSEYTKEPVPYWKAALYTAVPSRSFFPRGFLWDEGFHGMLIAAWDVDIELDIICHWFDLINVEGWIPREQILGAEALAKVPEEFVTQRNTNANPPTFFLTLNYILTKYKDQLTDNRLVLLERLYPRLQAWFMWFNTTQKGIDPGTYRWRGRDPLTNRELNPKTLTSGLDDYPRASHPTENERHIDLRCWISMASNTLANLAMLLGRNSYKYYETSVYLSDNALMDKLHWSDYAQAYADYGYHTDAVALKRPKITPRSQTPQNLEMIRVTQKHPEYRLVDSTFGYVSLFPFLLKLLEPDSPKLNKTLIDIRNPNLLWTNYGLRSLSKTSPLYMKRNTEHDPPYWRGQIWININFLATLALHHYSVTEGPYQMQATKIYKELRHNIINNVIKKYYSTGYIWEQYNDKTGDGSGCRPFTGWSALVVLLMGEHY</sequence>
<feature type="region of interest" description="Disordered" evidence="21">
    <location>
        <begin position="267"/>
        <end position="303"/>
    </location>
</feature>
<keyword evidence="12" id="KW-0735">Signal-anchor</keyword>
<keyword evidence="11" id="KW-0862">Zinc</keyword>
<keyword evidence="16" id="KW-0325">Glycoprotein</keyword>
<evidence type="ECO:0000256" key="15">
    <source>
        <dbReference type="ARBA" id="ARBA00023136"/>
    </source>
</evidence>
<evidence type="ECO:0000256" key="7">
    <source>
        <dbReference type="ARBA" id="ARBA00022723"/>
    </source>
</evidence>
<dbReference type="AlphaFoldDB" id="A0AAN7QKB4"/>
<dbReference type="InterPro" id="IPR012341">
    <property type="entry name" value="6hp_glycosidase-like_sf"/>
</dbReference>
<comment type="similarity">
    <text evidence="4">Belongs to the FUN14 family.</text>
</comment>
<keyword evidence="17 20" id="KW-0326">Glycosidase</keyword>
<keyword evidence="10 20" id="KW-0256">Endoplasmic reticulum</keyword>
<feature type="region of interest" description="Disordered" evidence="21">
    <location>
        <begin position="813"/>
        <end position="837"/>
    </location>
</feature>
<keyword evidence="24" id="KW-1185">Reference proteome</keyword>
<dbReference type="GO" id="GO:0005789">
    <property type="term" value="C:endoplasmic reticulum membrane"/>
    <property type="evidence" value="ECO:0007669"/>
    <property type="project" value="UniProtKB-SubCell"/>
</dbReference>
<evidence type="ECO:0000259" key="22">
    <source>
        <dbReference type="PROSITE" id="PS50950"/>
    </source>
</evidence>
<evidence type="ECO:0000256" key="12">
    <source>
        <dbReference type="ARBA" id="ARBA00022968"/>
    </source>
</evidence>
<comment type="catalytic activity">
    <reaction evidence="20">
        <text>N(4)-(alpha-D-Glc-(1-&gt;2)-alpha-D-Glc-(1-&gt;3)-alpha-D-Glc-(1-&gt;3)-alpha-D-Man-(1-&gt;2)-alpha-D-Man-(1-&gt;2)-alpha-D-Man-(1-&gt;3)-[alpha-D-Man-(1-&gt;2)-alpha-D-Man-(1-&gt;3)-[alpha-D-Man-(1-&gt;2)-alpha-D-Man-(1-&gt;6)]-alpha-D-Man-(1-&gt;6)]-beta-D-Man-(1-&gt;4)-beta-D-GlcNAc-(1-&gt;4)-beta-D-GlcNAc)-L-asparaginyl-[protein] + H2O = N(4)-(alpha-D-Glc-(1-&gt;3)-alpha-D-Glc-(1-&gt;3)-alpha-D-Man-(1-&gt;2)-alpha-D-Man-(1-&gt;2)-alpha-D-Man-(1-&gt;3)-[alpha-D-Man-(1-&gt;2)-alpha-D-Man-(1-&gt;3)-[alpha-D-Man-(1-&gt;2)-alpha-D-Man-(1-&gt;6)]-alpha-D-Man-(1-&gt;6)]-beta-D-Man-(1-&gt;4)-beta-D-GlcNAc-(1-&gt;4)-beta-D-GlcNAc)-L-asparaginyl-[protein] + beta-D-glucose</text>
        <dbReference type="Rhea" id="RHEA:55988"/>
        <dbReference type="Rhea" id="RHEA-COMP:12806"/>
        <dbReference type="Rhea" id="RHEA-COMP:14355"/>
        <dbReference type="ChEBI" id="CHEBI:15377"/>
        <dbReference type="ChEBI" id="CHEBI:15903"/>
        <dbReference type="ChEBI" id="CHEBI:59082"/>
        <dbReference type="ChEBI" id="CHEBI:132537"/>
        <dbReference type="EC" id="3.2.1.106"/>
    </reaction>
</comment>
<feature type="compositionally biased region" description="Low complexity" evidence="21">
    <location>
        <begin position="288"/>
        <end position="301"/>
    </location>
</feature>
<dbReference type="InterPro" id="IPR008928">
    <property type="entry name" value="6-hairpin_glycosidase_sf"/>
</dbReference>
<dbReference type="PROSITE" id="PS50950">
    <property type="entry name" value="ZF_THAP"/>
    <property type="match status" value="1"/>
</dbReference>
<dbReference type="EC" id="3.2.1.106" evidence="18 20"/>
<dbReference type="SMART" id="SM00692">
    <property type="entry name" value="DM3"/>
    <property type="match status" value="1"/>
</dbReference>
<gene>
    <name evidence="23" type="ORF">RN001_005412</name>
</gene>
<evidence type="ECO:0000256" key="11">
    <source>
        <dbReference type="ARBA" id="ARBA00022833"/>
    </source>
</evidence>
<dbReference type="InterPro" id="IPR007014">
    <property type="entry name" value="FUN14"/>
</dbReference>
<dbReference type="InterPro" id="IPR006612">
    <property type="entry name" value="THAP_Znf"/>
</dbReference>
<name>A0AAN7QKB4_9COLE</name>
<evidence type="ECO:0000256" key="2">
    <source>
        <dbReference type="ARBA" id="ARBA00004648"/>
    </source>
</evidence>
<dbReference type="SUPFAM" id="SSF57716">
    <property type="entry name" value="Glucocorticoid receptor-like (DNA-binding domain)"/>
    <property type="match status" value="1"/>
</dbReference>
<dbReference type="Proteomes" id="UP001353858">
    <property type="component" value="Unassembled WGS sequence"/>
</dbReference>
<keyword evidence="8 19" id="KW-0863">Zinc-finger</keyword>
<dbReference type="Pfam" id="PF05485">
    <property type="entry name" value="THAP"/>
    <property type="match status" value="1"/>
</dbReference>
<dbReference type="SMART" id="SM00980">
    <property type="entry name" value="THAP"/>
    <property type="match status" value="1"/>
</dbReference>
<dbReference type="Gene3D" id="2.70.98.110">
    <property type="entry name" value="Glycosyl hydrolase family 63, N-terminal domain"/>
    <property type="match status" value="1"/>
</dbReference>
<dbReference type="GO" id="GO:0009311">
    <property type="term" value="P:oligosaccharide metabolic process"/>
    <property type="evidence" value="ECO:0007669"/>
    <property type="project" value="UniProtKB-UniRule"/>
</dbReference>
<evidence type="ECO:0000256" key="17">
    <source>
        <dbReference type="ARBA" id="ARBA00023295"/>
    </source>
</evidence>
<evidence type="ECO:0000256" key="5">
    <source>
        <dbReference type="ARBA" id="ARBA00010833"/>
    </source>
</evidence>
<dbReference type="GO" id="GO:0003677">
    <property type="term" value="F:DNA binding"/>
    <property type="evidence" value="ECO:0007669"/>
    <property type="project" value="UniProtKB-UniRule"/>
</dbReference>
<dbReference type="PANTHER" id="PTHR10412:SF11">
    <property type="entry name" value="MANNOSYL-OLIGOSACCHARIDE GLUCOSIDASE"/>
    <property type="match status" value="1"/>
</dbReference>
<evidence type="ECO:0000256" key="18">
    <source>
        <dbReference type="ARBA" id="ARBA00038888"/>
    </source>
</evidence>
<dbReference type="FunFam" id="1.50.10.10:FF:000009">
    <property type="entry name" value="mannosyl-oligosaccharide glucosidase"/>
    <property type="match status" value="1"/>
</dbReference>
<keyword evidence="15 20" id="KW-0472">Membrane</keyword>
<comment type="similarity">
    <text evidence="5 20">Belongs to the glycosyl hydrolase 63 family.</text>
</comment>
<keyword evidence="7" id="KW-0479">Metal-binding</keyword>
<evidence type="ECO:0000256" key="3">
    <source>
        <dbReference type="ARBA" id="ARBA00004740"/>
    </source>
</evidence>
<evidence type="ECO:0000256" key="13">
    <source>
        <dbReference type="ARBA" id="ARBA00022989"/>
    </source>
</evidence>
<evidence type="ECO:0000256" key="10">
    <source>
        <dbReference type="ARBA" id="ARBA00022824"/>
    </source>
</evidence>
<proteinExistence type="inferred from homology"/>
<dbReference type="InterPro" id="IPR004888">
    <property type="entry name" value="Glycoside_hydrolase_63"/>
</dbReference>
<reference evidence="24" key="1">
    <citation type="submission" date="2023-01" db="EMBL/GenBank/DDBJ databases">
        <title>Key to firefly adult light organ development and bioluminescence: homeobox transcription factors regulate luciferase expression and transportation to peroxisome.</title>
        <authorList>
            <person name="Fu X."/>
        </authorList>
    </citation>
    <scope>NUCLEOTIDE SEQUENCE [LARGE SCALE GENOMIC DNA]</scope>
</reference>
<evidence type="ECO:0000256" key="9">
    <source>
        <dbReference type="ARBA" id="ARBA00022801"/>
    </source>
</evidence>
<dbReference type="PANTHER" id="PTHR10412">
    <property type="entry name" value="MANNOSYL-OLIGOSACCHARIDE GLUCOSIDASE"/>
    <property type="match status" value="1"/>
</dbReference>
<dbReference type="Pfam" id="PF03200">
    <property type="entry name" value="Glyco_hydro_63"/>
    <property type="match status" value="1"/>
</dbReference>
<comment type="caution">
    <text evidence="23">The sequence shown here is derived from an EMBL/GenBank/DDBJ whole genome shotgun (WGS) entry which is preliminary data.</text>
</comment>
<evidence type="ECO:0000256" key="14">
    <source>
        <dbReference type="ARBA" id="ARBA00023125"/>
    </source>
</evidence>
<evidence type="ECO:0000256" key="1">
    <source>
        <dbReference type="ARBA" id="ARBA00004374"/>
    </source>
</evidence>
<dbReference type="Pfam" id="PF04930">
    <property type="entry name" value="FUN14"/>
    <property type="match status" value="1"/>
</dbReference>
<comment type="pathway">
    <text evidence="3">Glycan metabolism; N-glycan degradation.</text>
</comment>
<dbReference type="Gene3D" id="1.50.10.10">
    <property type="match status" value="1"/>
</dbReference>
<evidence type="ECO:0000256" key="4">
    <source>
        <dbReference type="ARBA" id="ARBA00009160"/>
    </source>
</evidence>
<feature type="transmembrane region" description="Helical" evidence="20">
    <location>
        <begin position="311"/>
        <end position="332"/>
    </location>
</feature>
<dbReference type="GO" id="GO:0008270">
    <property type="term" value="F:zinc ion binding"/>
    <property type="evidence" value="ECO:0007669"/>
    <property type="project" value="UniProtKB-KW"/>
</dbReference>
<evidence type="ECO:0000313" key="24">
    <source>
        <dbReference type="Proteomes" id="UP001353858"/>
    </source>
</evidence>
<evidence type="ECO:0000256" key="8">
    <source>
        <dbReference type="ARBA" id="ARBA00022771"/>
    </source>
</evidence>
<dbReference type="Pfam" id="PF16923">
    <property type="entry name" value="Glyco_hydro_63N"/>
    <property type="match status" value="1"/>
</dbReference>
<feature type="transmembrane region" description="Helical" evidence="20">
    <location>
        <begin position="105"/>
        <end position="122"/>
    </location>
</feature>
<evidence type="ECO:0000256" key="19">
    <source>
        <dbReference type="PROSITE-ProRule" id="PRU00309"/>
    </source>
</evidence>
<evidence type="ECO:0000256" key="16">
    <source>
        <dbReference type="ARBA" id="ARBA00023180"/>
    </source>
</evidence>
<comment type="subcellular location">
    <subcellularLocation>
        <location evidence="2 20">Endoplasmic reticulum membrane</location>
        <topology evidence="2 20">Single-pass type II membrane protein</topology>
    </subcellularLocation>
    <subcellularLocation>
        <location evidence="1">Mitochondrion outer membrane</location>
        <topology evidence="1">Multi-pass membrane protein</topology>
    </subcellularLocation>
</comment>
<evidence type="ECO:0000256" key="6">
    <source>
        <dbReference type="ARBA" id="ARBA00022692"/>
    </source>
</evidence>
<dbReference type="GO" id="GO:0004573">
    <property type="term" value="F:Glc3Man9GlcNAc2 oligosaccharide glucosidase activity"/>
    <property type="evidence" value="ECO:0007669"/>
    <property type="project" value="UniProtKB-UniRule"/>
</dbReference>
<evidence type="ECO:0000256" key="20">
    <source>
        <dbReference type="RuleBase" id="RU368089"/>
    </source>
</evidence>
<organism evidence="23 24">
    <name type="scientific">Aquatica leii</name>
    <dbReference type="NCBI Taxonomy" id="1421715"/>
    <lineage>
        <taxon>Eukaryota</taxon>
        <taxon>Metazoa</taxon>
        <taxon>Ecdysozoa</taxon>
        <taxon>Arthropoda</taxon>
        <taxon>Hexapoda</taxon>
        <taxon>Insecta</taxon>
        <taxon>Pterygota</taxon>
        <taxon>Neoptera</taxon>
        <taxon>Endopterygota</taxon>
        <taxon>Coleoptera</taxon>
        <taxon>Polyphaga</taxon>
        <taxon>Elateriformia</taxon>
        <taxon>Elateroidea</taxon>
        <taxon>Lampyridae</taxon>
        <taxon>Luciolinae</taxon>
        <taxon>Aquatica</taxon>
    </lineage>
</organism>
<dbReference type="InterPro" id="IPR038518">
    <property type="entry name" value="Glyco_hydro_63N_sf"/>
</dbReference>
<keyword evidence="14 19" id="KW-0238">DNA-binding</keyword>
<dbReference type="GO" id="GO:0005741">
    <property type="term" value="C:mitochondrial outer membrane"/>
    <property type="evidence" value="ECO:0007669"/>
    <property type="project" value="UniProtKB-SubCell"/>
</dbReference>
<keyword evidence="13 20" id="KW-1133">Transmembrane helix</keyword>
<comment type="caution">
    <text evidence="20">Lacks conserved residue(s) required for the propagation of feature annotation.</text>
</comment>
<keyword evidence="6 20" id="KW-0812">Transmembrane</keyword>
<evidence type="ECO:0000256" key="21">
    <source>
        <dbReference type="SAM" id="MobiDB-lite"/>
    </source>
</evidence>
<protein>
    <recommendedName>
        <fullName evidence="18 20">Mannosyl-oligosaccharide glucosidase</fullName>
        <ecNumber evidence="18 20">3.2.1.106</ecNumber>
    </recommendedName>
</protein>
<comment type="function">
    <text evidence="20">Cleaves the distal alpha 1,2-linked glucose residue from the Glc(3)Man(9)GlcNAc(2) oligosaccharide precursor.</text>
</comment>
<dbReference type="GO" id="GO:0006487">
    <property type="term" value="P:protein N-linked glycosylation"/>
    <property type="evidence" value="ECO:0007669"/>
    <property type="project" value="UniProtKB-UniRule"/>
</dbReference>
<accession>A0AAN7QKB4</accession>
<dbReference type="SUPFAM" id="SSF48208">
    <property type="entry name" value="Six-hairpin glycosidases"/>
    <property type="match status" value="1"/>
</dbReference>
<dbReference type="EMBL" id="JARPUR010000002">
    <property type="protein sequence ID" value="KAK4882093.1"/>
    <property type="molecule type" value="Genomic_DNA"/>
</dbReference>
<keyword evidence="9 20" id="KW-0378">Hydrolase</keyword>